<reference evidence="3" key="1">
    <citation type="journal article" date="2018" name="Int. J. Syst. Evol. Microbiol.">
        <title>Neptunicella marina gen. nov., sp. nov., isolated from surface seawater.</title>
        <authorList>
            <person name="Liu X."/>
            <person name="Lai Q."/>
            <person name="Du Y."/>
            <person name="Zhang X."/>
            <person name="Liu Z."/>
            <person name="Sun F."/>
            <person name="Shao Z."/>
        </authorList>
    </citation>
    <scope>NUCLEOTIDE SEQUENCE</scope>
    <source>
        <strain evidence="3">S27-2</strain>
    </source>
</reference>
<keyword evidence="1" id="KW-0175">Coiled coil</keyword>
<evidence type="ECO:0000313" key="3">
    <source>
        <dbReference type="EMBL" id="MBC3765066.1"/>
    </source>
</evidence>
<dbReference type="Proteomes" id="UP000601768">
    <property type="component" value="Unassembled WGS sequence"/>
</dbReference>
<keyword evidence="2" id="KW-1133">Transmembrane helix</keyword>
<dbReference type="AlphaFoldDB" id="A0A8J6M347"/>
<name>A0A8J6M347_9ALTE</name>
<protein>
    <submittedName>
        <fullName evidence="3">DUF3422 domain-containing protein</fullName>
    </submittedName>
</protein>
<sequence>MSGLTLKQHPLRDALDKELQQRLFPALKAPCRVCQFMLTFDSINSPKERRIMRALSHQQGSRLDETDNDINLPLFGGQLRWEKHSEYSSFIFVQPGLSNNIFDDPLDFLPSRDWLNQLPGNILRIVQINVLPPGKLNDKHISQLFNPDNCVSSLIWNQQAQVWTDFQKHAEGAGRMLIIDNGLPPASLGRLVQQLLDLGNYRKLSLLGWPMAQVALNKLSTLEKQLSDITLQLEDDEHNDENLLADISQTAAHTEHLIAQNSARLHATAAYYQLTLDRLRNLNESGIPGMMSLKEYTERRLTPACRTCESVVQRQTALSNRLGRATELLRTRISLKLERQNQKLLSSMEKRVKLQLKMQQTVEGFSIVAISYYALQLAEKMIATIKHWLPLLPVKLVESISYPVVILVVIISISWLNRRLHKQNSD</sequence>
<feature type="transmembrane region" description="Helical" evidence="2">
    <location>
        <begin position="400"/>
        <end position="417"/>
    </location>
</feature>
<evidence type="ECO:0000313" key="4">
    <source>
        <dbReference type="Proteomes" id="UP000601768"/>
    </source>
</evidence>
<dbReference type="RefSeq" id="WP_186505526.1">
    <property type="nucleotide sequence ID" value="NZ_JACNEP010000002.1"/>
</dbReference>
<organism evidence="3 4">
    <name type="scientific">Neptunicella marina</name>
    <dbReference type="NCBI Taxonomy" id="2125989"/>
    <lineage>
        <taxon>Bacteria</taxon>
        <taxon>Pseudomonadati</taxon>
        <taxon>Pseudomonadota</taxon>
        <taxon>Gammaproteobacteria</taxon>
        <taxon>Alteromonadales</taxon>
        <taxon>Alteromonadaceae</taxon>
        <taxon>Neptunicella</taxon>
    </lineage>
</organism>
<dbReference type="InterPro" id="IPR021830">
    <property type="entry name" value="DUF3422"/>
</dbReference>
<keyword evidence="2" id="KW-0812">Transmembrane</keyword>
<proteinExistence type="predicted"/>
<comment type="caution">
    <text evidence="3">The sequence shown here is derived from an EMBL/GenBank/DDBJ whole genome shotgun (WGS) entry which is preliminary data.</text>
</comment>
<feature type="coiled-coil region" evidence="1">
    <location>
        <begin position="212"/>
        <end position="239"/>
    </location>
</feature>
<evidence type="ECO:0000256" key="1">
    <source>
        <dbReference type="SAM" id="Coils"/>
    </source>
</evidence>
<dbReference type="Pfam" id="PF11902">
    <property type="entry name" value="DUF3422"/>
    <property type="match status" value="1"/>
</dbReference>
<reference evidence="3" key="2">
    <citation type="submission" date="2020-08" db="EMBL/GenBank/DDBJ databases">
        <authorList>
            <person name="Lai Q."/>
        </authorList>
    </citation>
    <scope>NUCLEOTIDE SEQUENCE</scope>
    <source>
        <strain evidence="3">S27-2</strain>
    </source>
</reference>
<dbReference type="EMBL" id="JACNEP010000002">
    <property type="protein sequence ID" value="MBC3765066.1"/>
    <property type="molecule type" value="Genomic_DNA"/>
</dbReference>
<evidence type="ECO:0000256" key="2">
    <source>
        <dbReference type="SAM" id="Phobius"/>
    </source>
</evidence>
<keyword evidence="4" id="KW-1185">Reference proteome</keyword>
<keyword evidence="2" id="KW-0472">Membrane</keyword>
<gene>
    <name evidence="3" type="ORF">H8B19_04215</name>
</gene>
<accession>A0A8J6M347</accession>